<dbReference type="AlphaFoldDB" id="A0AAE0WPV9"/>
<keyword evidence="3" id="KW-1185">Reference proteome</keyword>
<evidence type="ECO:0000313" key="2">
    <source>
        <dbReference type="EMBL" id="KAK3675620.1"/>
    </source>
</evidence>
<feature type="compositionally biased region" description="Low complexity" evidence="1">
    <location>
        <begin position="166"/>
        <end position="185"/>
    </location>
</feature>
<feature type="compositionally biased region" description="Low complexity" evidence="1">
    <location>
        <begin position="140"/>
        <end position="159"/>
    </location>
</feature>
<protein>
    <recommendedName>
        <fullName evidence="4">GPI anchored protein</fullName>
    </recommendedName>
</protein>
<dbReference type="PANTHER" id="PTHR40640:SF1">
    <property type="entry name" value="ANCHORED GLYCOPROTEIN, PUTATIVE (AFU_ORTHOLOGUE AFUA_8G04860)-RELATED"/>
    <property type="match status" value="1"/>
</dbReference>
<evidence type="ECO:0000256" key="1">
    <source>
        <dbReference type="SAM" id="MobiDB-lite"/>
    </source>
</evidence>
<reference evidence="2" key="1">
    <citation type="submission" date="2023-07" db="EMBL/GenBank/DDBJ databases">
        <title>Black Yeasts Isolated from many extreme environments.</title>
        <authorList>
            <person name="Coleine C."/>
            <person name="Stajich J.E."/>
            <person name="Selbmann L."/>
        </authorList>
    </citation>
    <scope>NUCLEOTIDE SEQUENCE</scope>
    <source>
        <strain evidence="2">CCFEE 5485</strain>
    </source>
</reference>
<dbReference type="Proteomes" id="UP001274830">
    <property type="component" value="Unassembled WGS sequence"/>
</dbReference>
<dbReference type="EMBL" id="JAUTXT010000014">
    <property type="protein sequence ID" value="KAK3675620.1"/>
    <property type="molecule type" value="Genomic_DNA"/>
</dbReference>
<feature type="region of interest" description="Disordered" evidence="1">
    <location>
        <begin position="140"/>
        <end position="185"/>
    </location>
</feature>
<gene>
    <name evidence="2" type="ORF">LTR78_004704</name>
</gene>
<evidence type="ECO:0000313" key="3">
    <source>
        <dbReference type="Proteomes" id="UP001274830"/>
    </source>
</evidence>
<name>A0AAE0WPV9_9PEZI</name>
<dbReference type="PANTHER" id="PTHR40640">
    <property type="entry name" value="ANCHORED GLYCOPROTEIN, PUTATIVE (AFU_ORTHOLOGUE AFUA_8G04860)-RELATED"/>
    <property type="match status" value="1"/>
</dbReference>
<comment type="caution">
    <text evidence="2">The sequence shown here is derived from an EMBL/GenBank/DDBJ whole genome shotgun (WGS) entry which is preliminary data.</text>
</comment>
<organism evidence="2 3">
    <name type="scientific">Recurvomyces mirabilis</name>
    <dbReference type="NCBI Taxonomy" id="574656"/>
    <lineage>
        <taxon>Eukaryota</taxon>
        <taxon>Fungi</taxon>
        <taxon>Dikarya</taxon>
        <taxon>Ascomycota</taxon>
        <taxon>Pezizomycotina</taxon>
        <taxon>Dothideomycetes</taxon>
        <taxon>Dothideomycetidae</taxon>
        <taxon>Mycosphaerellales</taxon>
        <taxon>Teratosphaeriaceae</taxon>
        <taxon>Recurvomyces</taxon>
    </lineage>
</organism>
<evidence type="ECO:0008006" key="4">
    <source>
        <dbReference type="Google" id="ProtNLM"/>
    </source>
</evidence>
<sequence>MAAIASTAVAQNSSAVLTIPFYGYDQQSIVGSVVATSAGVSTIALACAPGTDGNDCGLFPYETLTIGPSTYNIYMSDDQFTGTQMCDTAGVCTESAAGASANFPGVSTTSYAANETANIPVTITAGAALLAGSAPATATSGGTTSSLSSGSGSASQSRSSGGGSQSGAAASSTQSTTGSVTGSAVVPSGTSGAEALAVGVVGLGAGLLAFLL</sequence>
<proteinExistence type="predicted"/>
<accession>A0AAE0WPV9</accession>